<feature type="region of interest" description="Disordered" evidence="1">
    <location>
        <begin position="76"/>
        <end position="175"/>
    </location>
</feature>
<accession>A0A8H3ELS0</accession>
<feature type="region of interest" description="Disordered" evidence="1">
    <location>
        <begin position="420"/>
        <end position="462"/>
    </location>
</feature>
<dbReference type="OrthoDB" id="5423371at2759"/>
<comment type="caution">
    <text evidence="2">The sequence shown here is derived from an EMBL/GenBank/DDBJ whole genome shotgun (WGS) entry which is preliminary data.</text>
</comment>
<keyword evidence="3" id="KW-1185">Reference proteome</keyword>
<feature type="compositionally biased region" description="Acidic residues" evidence="1">
    <location>
        <begin position="1959"/>
        <end position="1973"/>
    </location>
</feature>
<feature type="region of interest" description="Disordered" evidence="1">
    <location>
        <begin position="1892"/>
        <end position="1922"/>
    </location>
</feature>
<evidence type="ECO:0000313" key="3">
    <source>
        <dbReference type="Proteomes" id="UP000664521"/>
    </source>
</evidence>
<protein>
    <submittedName>
        <fullName evidence="2">Uncharacterized protein</fullName>
    </submittedName>
</protein>
<proteinExistence type="predicted"/>
<feature type="compositionally biased region" description="Low complexity" evidence="1">
    <location>
        <begin position="1777"/>
        <end position="1793"/>
    </location>
</feature>
<feature type="compositionally biased region" description="Polar residues" evidence="1">
    <location>
        <begin position="20"/>
        <end position="31"/>
    </location>
</feature>
<feature type="region of interest" description="Disordered" evidence="1">
    <location>
        <begin position="1033"/>
        <end position="1060"/>
    </location>
</feature>
<sequence length="2029" mass="221981">MPSVDRDESRDRELVLKHQPSFSDSGRSSVSIPMWDSSDPDRAPPPLPLNPGSSSPAAKPNTSATIAAAAEALTARARESAYTVNPPPSKSPEKSLIKGQYHKRMQSLQNGNGNVRDRSSFLEGTSSLETSPERLPRTPGLGYESRFPDRSPTRSGTATPTPGAVDFGRDTPLLRPTARSPIKAILGENTPPSATMLAIQNMPTPKDTDSALSDITKVSNPSNRTPQTYDVISSQILGLTTIATNLQREMAQLSRRSKDNATDLVSLKEATNTRDEDIRKSLRDVAAKLSSRLLEPVADQASRSASRNRGGLYLDYKAHASPPSISKSHSMPRITSPGNFGPSSEREISPEIDGPAVIALSEKIFREMATSEKQDRIFSTLTELQSDFDELPKTKEADATVVKKLEEVLALLKENDGSRALVRHKDSPPQLVLDFDPTPKPLATSSREISSRSNRDGDTGKQVVSEDLLKLLKKMKDSVAEGGGMTAEIKALVRELRGEVLGMGREIGRKLDQAESTKAQGRNDAQGPGREEIAKIVEDGLAELRSHMDEVIRERRRQSSSSSISRTTADSQEVYAAVKSALMEIPIPHQVALQQPGSGIEREEILEAVREAWETYKPEIELQNFGLERDEILQCLKEGLQQYQPREETKDIGGASYEEVLDAVREGLQHFKPPAPIETEASMTKDEILMTVRECLDNFEFPASNVGTVREQEMTREDVLDAVKEGLSLQAPINKEIEFNRDDLFEAVRAGLEGTRTPMGGVGEQVLDKMQDLLDGMRLEFKQYSTANGGDTEQVLDALKDGLEVLRADIESYVDRAADVTGKDEIIDTVKDGLDALRHDLENSIANVSRNPGQTNNGEMLDAMEKEFEHLRQTIASSMLHSEDRSEGKEEMLDAIRDGFESLKAVSRNAQSESETDTLLTIKDEFAHLRETLSTTLVLGNASADKEETLNYIKEGFDTIRAELERKQDRPESILSGTGEILDALNDGLENLRTDVEKMVNRPLDMTVNYEILDTLKEGLASVRADMDRLHETRSTTDELSGPRGGQVVLADGEPDRDAESLRRNDIENLEIMITQLRIKVEALDNMPAPPPPQPASEPFEGAAVREDIDRIEVLLKDVQASVAEVAQREQIREADVATKFDTEAIETLLRNTKAAIDEMASPESEGIARVAHLESVEGLVKETRDAIVDFGTENASKEDIGFLETLLREVRAGLDELREKASSNDTEEARLTKTDIETLETLCLDTKTKVTELVLPDVEALPTKADLEALGDLVTTFKAKAEDELDKTAQAFEARKIEHGGLFDKIDDMKVFLDDVREELKSKIKHGNHGIEELAKTLDGLTETIVASDTTDAMKELMETVTREFLGTGSLIAETRSETTQNHAAILEKHEEHKSAIVGELISRIDSRFDEMMTKYDDAQLAAEEKEKAIEAKDLGQSEAINATKTVAEDLRLLVDTLGSSFTESCDRMGEDSKTVFNRMEDLSSKVDQLLRIDMTNEHQSTRAEVSRTLTGVEGVQAHVNEYQPKILEAVKDVLSIVGQHYEQAKTSAEEIKSSVNAIPSAIPLPAITAPLPSPELPRVMPVPEKYDDSAVHTKLDRLVEQATDISKAEAHSAMLAEIREQVSNVASEFNAFVVTQQARITEGNEIHARELEEAAIALQQRISQKASVEADIVRLSEQKEDLANDVADFARVKDELLAQKVKLQADLSSLHTALDIRKEELTAMEARAEGLERRILDGVLDHSRSLLTTSRPSSLKSMNLKRVPSAASDATSKPRTSTVGTGTRLSSLTTSAVSSGVGMALKRRPQLRANPSNASSKGDRRILSLSTLGANKGPGAERSMVLANSPPKSTGLGAGLKRSHSVKSNFPVRKTSWGGTKALGMYADEAVGDDKENSMIDEQDEDVDGSEAGTERRTSYSGTYDSLSYGDGSVISSENRHPSYATSTVGTVGTRGPALTEDGEEEDEHEAETEPNEYGHPDALAAKGQISNASEMIVFDGGHGSDSGLGTDLPTAALEAGGSDYFKVEDK</sequence>
<reference evidence="2" key="1">
    <citation type="submission" date="2021-03" db="EMBL/GenBank/DDBJ databases">
        <authorList>
            <person name="Tagirdzhanova G."/>
        </authorList>
    </citation>
    <scope>NUCLEOTIDE SEQUENCE</scope>
</reference>
<organism evidence="2 3">
    <name type="scientific">Heterodermia speciosa</name>
    <dbReference type="NCBI Taxonomy" id="116794"/>
    <lineage>
        <taxon>Eukaryota</taxon>
        <taxon>Fungi</taxon>
        <taxon>Dikarya</taxon>
        <taxon>Ascomycota</taxon>
        <taxon>Pezizomycotina</taxon>
        <taxon>Lecanoromycetes</taxon>
        <taxon>OSLEUM clade</taxon>
        <taxon>Lecanoromycetidae</taxon>
        <taxon>Caliciales</taxon>
        <taxon>Physciaceae</taxon>
        <taxon>Heterodermia</taxon>
    </lineage>
</organism>
<feature type="compositionally biased region" description="Basic and acidic residues" evidence="1">
    <location>
        <begin position="1"/>
        <end position="16"/>
    </location>
</feature>
<gene>
    <name evidence="2" type="ORF">HETSPECPRED_004924</name>
</gene>
<name>A0A8H3ELS0_9LECA</name>
<feature type="region of interest" description="Disordered" evidence="1">
    <location>
        <begin position="511"/>
        <end position="531"/>
    </location>
</feature>
<feature type="region of interest" description="Disordered" evidence="1">
    <location>
        <begin position="1752"/>
        <end position="1870"/>
    </location>
</feature>
<feature type="compositionally biased region" description="Acidic residues" evidence="1">
    <location>
        <begin position="1897"/>
        <end position="1907"/>
    </location>
</feature>
<feature type="region of interest" description="Disordered" evidence="1">
    <location>
        <begin position="322"/>
        <end position="349"/>
    </location>
</feature>
<evidence type="ECO:0000313" key="2">
    <source>
        <dbReference type="EMBL" id="CAF9905241.1"/>
    </source>
</evidence>
<evidence type="ECO:0000256" key="1">
    <source>
        <dbReference type="SAM" id="MobiDB-lite"/>
    </source>
</evidence>
<feature type="compositionally biased region" description="Basic and acidic residues" evidence="1">
    <location>
        <begin position="449"/>
        <end position="459"/>
    </location>
</feature>
<feature type="region of interest" description="Disordered" evidence="1">
    <location>
        <begin position="1"/>
        <end position="64"/>
    </location>
</feature>
<dbReference type="Proteomes" id="UP000664521">
    <property type="component" value="Unassembled WGS sequence"/>
</dbReference>
<feature type="compositionally biased region" description="Low complexity" evidence="1">
    <location>
        <begin position="50"/>
        <end position="64"/>
    </location>
</feature>
<dbReference type="EMBL" id="CAJPDS010000003">
    <property type="protein sequence ID" value="CAF9905241.1"/>
    <property type="molecule type" value="Genomic_DNA"/>
</dbReference>
<feature type="region of interest" description="Disordered" evidence="1">
    <location>
        <begin position="1934"/>
        <end position="1980"/>
    </location>
</feature>